<protein>
    <submittedName>
        <fullName evidence="1">Uncharacterized protein</fullName>
    </submittedName>
</protein>
<name>A0AAE9HXM3_9NEIS</name>
<proteinExistence type="predicted"/>
<evidence type="ECO:0000313" key="2">
    <source>
        <dbReference type="Proteomes" id="UP001056819"/>
    </source>
</evidence>
<accession>A0AAE9HXM3</accession>
<gene>
    <name evidence="1" type="ORF">LNQ82_07240</name>
</gene>
<dbReference type="EMBL" id="CP097501">
    <property type="protein sequence ID" value="URD66991.1"/>
    <property type="molecule type" value="Genomic_DNA"/>
</dbReference>
<dbReference type="RefSeq" id="WP_156932334.1">
    <property type="nucleotide sequence ID" value="NZ_CP097501.1"/>
</dbReference>
<reference evidence="1" key="1">
    <citation type="submission" date="2022-05" db="EMBL/GenBank/DDBJ databases">
        <title>Alysiella filiformis genome sequencing.</title>
        <authorList>
            <person name="Viehboeck T."/>
        </authorList>
    </citation>
    <scope>NUCLEOTIDE SEQUENCE</scope>
    <source>
        <strain evidence="1">DSM 2580</strain>
    </source>
</reference>
<organism evidence="1 2">
    <name type="scientific">Conchiformibius steedae DSM 2580</name>
    <dbReference type="NCBI Taxonomy" id="1121352"/>
    <lineage>
        <taxon>Bacteria</taxon>
        <taxon>Pseudomonadati</taxon>
        <taxon>Pseudomonadota</taxon>
        <taxon>Betaproteobacteria</taxon>
        <taxon>Neisseriales</taxon>
        <taxon>Neisseriaceae</taxon>
        <taxon>Conchiformibius</taxon>
    </lineage>
</organism>
<dbReference type="AlphaFoldDB" id="A0AAE9HXM3"/>
<evidence type="ECO:0000313" key="1">
    <source>
        <dbReference type="EMBL" id="URD66991.1"/>
    </source>
</evidence>
<dbReference type="Proteomes" id="UP001056819">
    <property type="component" value="Chromosome"/>
</dbReference>
<sequence length="54" mass="6225">MGIVFGFILVLLLGIAIGYKFAQVSRQAEHQGLSREEIELFREWVRSTKNTTDR</sequence>